<evidence type="ECO:0000313" key="3">
    <source>
        <dbReference type="EnsemblFungi" id="CEF84964"/>
    </source>
</evidence>
<dbReference type="EnsemblFungi" id="CEF84964">
    <property type="protein sequence ID" value="CEF84964"/>
    <property type="gene ID" value="FGRRES_13102"/>
</dbReference>
<feature type="region of interest" description="Disordered" evidence="1">
    <location>
        <begin position="1"/>
        <end position="89"/>
    </location>
</feature>
<accession>I1S8C4</accession>
<dbReference type="HOGENOM" id="CLU_1970770_0_0_1"/>
<evidence type="ECO:0000313" key="4">
    <source>
        <dbReference type="Proteomes" id="UP000070720"/>
    </source>
</evidence>
<keyword evidence="4" id="KW-1185">Reference proteome</keyword>
<feature type="compositionally biased region" description="Basic and acidic residues" evidence="1">
    <location>
        <begin position="16"/>
        <end position="33"/>
    </location>
</feature>
<gene>
    <name evidence="2" type="ORF">FGRAMPH1_01T24305</name>
</gene>
<proteinExistence type="predicted"/>
<dbReference type="Proteomes" id="UP000070720">
    <property type="component" value="Chromosome 4"/>
</dbReference>
<organism evidence="2 4">
    <name type="scientific">Gibberella zeae (strain ATCC MYA-4620 / CBS 123657 / FGSC 9075 / NRRL 31084 / PH-1)</name>
    <name type="common">Wheat head blight fungus</name>
    <name type="synonym">Fusarium graminearum</name>
    <dbReference type="NCBI Taxonomy" id="229533"/>
    <lineage>
        <taxon>Eukaryota</taxon>
        <taxon>Fungi</taxon>
        <taxon>Dikarya</taxon>
        <taxon>Ascomycota</taxon>
        <taxon>Pezizomycotina</taxon>
        <taxon>Sordariomycetes</taxon>
        <taxon>Hypocreomycetidae</taxon>
        <taxon>Hypocreales</taxon>
        <taxon>Nectriaceae</taxon>
        <taxon>Fusarium</taxon>
    </lineage>
</organism>
<reference evidence="3 4" key="1">
    <citation type="journal article" date="2007" name="Science">
        <title>The Fusarium graminearum genome reveals a link between localized polymorphism and pathogen specialization.</title>
        <authorList>
            <person name="Cuomo C.A."/>
            <person name="Gueldener U."/>
            <person name="Xu J.-R."/>
            <person name="Trail F."/>
            <person name="Turgeon B.G."/>
            <person name="Di Pietro A."/>
            <person name="Walton J.D."/>
            <person name="Ma L.-J."/>
            <person name="Baker S.E."/>
            <person name="Rep M."/>
            <person name="Adam G."/>
            <person name="Antoniw J."/>
            <person name="Baldwin T."/>
            <person name="Calvo S.E."/>
            <person name="Chang Y.-L."/>
            <person name="DeCaprio D."/>
            <person name="Gale L.R."/>
            <person name="Gnerre S."/>
            <person name="Goswami R.S."/>
            <person name="Hammond-Kosack K."/>
            <person name="Harris L.J."/>
            <person name="Hilburn K."/>
            <person name="Kennell J.C."/>
            <person name="Kroken S."/>
            <person name="Magnuson J.K."/>
            <person name="Mannhaupt G."/>
            <person name="Mauceli E.W."/>
            <person name="Mewes H.-W."/>
            <person name="Mitterbauer R."/>
            <person name="Muehlbauer G."/>
            <person name="Muensterkoetter M."/>
            <person name="Nelson D."/>
            <person name="O'Donnell K."/>
            <person name="Ouellet T."/>
            <person name="Qi W."/>
            <person name="Quesneville H."/>
            <person name="Roncero M.I.G."/>
            <person name="Seong K.-Y."/>
            <person name="Tetko I.V."/>
            <person name="Urban M."/>
            <person name="Waalwijk C."/>
            <person name="Ward T.J."/>
            <person name="Yao J."/>
            <person name="Birren B.W."/>
            <person name="Kistler H.C."/>
        </authorList>
    </citation>
    <scope>NUCLEOTIDE SEQUENCE [LARGE SCALE GENOMIC DNA]</scope>
    <source>
        <strain evidence="4">ATCC MYA-4620 / CBS 123657 / FGSC 9075 / NRRL 31084 / PH-1</strain>
        <strain evidence="3">PH-1 / ATCC MYA-4620 / FGSC 9075 / NRRL 31084</strain>
    </source>
</reference>
<feature type="compositionally biased region" description="Basic and acidic residues" evidence="1">
    <location>
        <begin position="62"/>
        <end position="74"/>
    </location>
</feature>
<reference evidence="3 4" key="2">
    <citation type="journal article" date="2010" name="Nature">
        <title>Comparative genomics reveals mobile pathogenicity chromosomes in Fusarium.</title>
        <authorList>
            <person name="Ma L.J."/>
            <person name="van der Does H.C."/>
            <person name="Borkovich K.A."/>
            <person name="Coleman J.J."/>
            <person name="Daboussi M.J."/>
            <person name="Di Pietro A."/>
            <person name="Dufresne M."/>
            <person name="Freitag M."/>
            <person name="Grabherr M."/>
            <person name="Henrissat B."/>
            <person name="Houterman P.M."/>
            <person name="Kang S."/>
            <person name="Shim W.B."/>
            <person name="Woloshuk C."/>
            <person name="Xie X."/>
            <person name="Xu J.R."/>
            <person name="Antoniw J."/>
            <person name="Baker S.E."/>
            <person name="Bluhm B.H."/>
            <person name="Breakspear A."/>
            <person name="Brown D.W."/>
            <person name="Butchko R.A."/>
            <person name="Chapman S."/>
            <person name="Coulson R."/>
            <person name="Coutinho P.M."/>
            <person name="Danchin E.G."/>
            <person name="Diener A."/>
            <person name="Gale L.R."/>
            <person name="Gardiner D.M."/>
            <person name="Goff S."/>
            <person name="Hammond-Kosack K.E."/>
            <person name="Hilburn K."/>
            <person name="Hua-Van A."/>
            <person name="Jonkers W."/>
            <person name="Kazan K."/>
            <person name="Kodira C.D."/>
            <person name="Koehrsen M."/>
            <person name="Kumar L."/>
            <person name="Lee Y.H."/>
            <person name="Li L."/>
            <person name="Manners J.M."/>
            <person name="Miranda-Saavedra D."/>
            <person name="Mukherjee M."/>
            <person name="Park G."/>
            <person name="Park J."/>
            <person name="Park S.Y."/>
            <person name="Proctor R.H."/>
            <person name="Regev A."/>
            <person name="Ruiz-Roldan M.C."/>
            <person name="Sain D."/>
            <person name="Sakthikumar S."/>
            <person name="Sykes S."/>
            <person name="Schwartz D.C."/>
            <person name="Turgeon B.G."/>
            <person name="Wapinski I."/>
            <person name="Yoder O."/>
            <person name="Young S."/>
            <person name="Zeng Q."/>
            <person name="Zhou S."/>
            <person name="Galagan J."/>
            <person name="Cuomo C.A."/>
            <person name="Kistler H.C."/>
            <person name="Rep M."/>
        </authorList>
    </citation>
    <scope>GENOME REANNOTATION</scope>
    <source>
        <strain evidence="4">ATCC MYA-4620 / CBS 123657 / FGSC 9075 / NRRL 31084 / PH-1</strain>
        <strain evidence="3">PH-1 / ATCC MYA-4620 / FGSC 9075 / NRRL 31084</strain>
    </source>
</reference>
<dbReference type="AlphaFoldDB" id="I1S8C4"/>
<reference evidence="3" key="4">
    <citation type="submission" date="2017-01" db="UniProtKB">
        <authorList>
            <consortium name="EnsemblFungi"/>
        </authorList>
    </citation>
    <scope>IDENTIFICATION</scope>
    <source>
        <strain evidence="3">PH-1 / ATCC MYA-4620 / FGSC 9075 / NRRL 31084</strain>
    </source>
</reference>
<accession>A0A098DUD7</accession>
<dbReference type="VEuPathDB" id="FungiDB:FGRAMPH1_01G24305"/>
<evidence type="ECO:0000313" key="2">
    <source>
        <dbReference type="EMBL" id="CEF84964.1"/>
    </source>
</evidence>
<dbReference type="EMBL" id="HG970335">
    <property type="protein sequence ID" value="CEF84964.1"/>
    <property type="molecule type" value="Genomic_DNA"/>
</dbReference>
<sequence length="127" mass="13778">MEVKKLSPNSQNALTDTKRENLTMDIEAKDGLRCDGGNSKESPEILEGRSQARSVGSAGGEQEGRRDGAARRASEGAMNEWGAPNANLPVKGSRLSIRERLLLCLRKLSRVESQIDSSESSQAGCRY</sequence>
<protein>
    <submittedName>
        <fullName evidence="2">Chromosome 4, complete genome</fullName>
    </submittedName>
</protein>
<reference evidence="2 4" key="3">
    <citation type="journal article" date="2015" name="BMC Genomics">
        <title>The completed genome sequence of the pathogenic ascomycete fungus Fusarium graminearum.</title>
        <authorList>
            <person name="King R."/>
            <person name="Urban M."/>
            <person name="Hammond-Kosack M.C."/>
            <person name="Hassani-Pak K."/>
            <person name="Hammond-Kosack K.E."/>
        </authorList>
    </citation>
    <scope>NUCLEOTIDE SEQUENCE [LARGE SCALE GENOMIC DNA]</scope>
    <source>
        <strain evidence="4">ATCC MYA-4620 / CBS 123657 / FGSC 9075 / NRRL 31084 / PH-1</strain>
        <strain evidence="2">PH-1</strain>
    </source>
</reference>
<name>I1S8C4_GIBZE</name>
<dbReference type="InParanoid" id="I1S8C4"/>
<evidence type="ECO:0000256" key="1">
    <source>
        <dbReference type="SAM" id="MobiDB-lite"/>
    </source>
</evidence>
<dbReference type="RefSeq" id="XP_011326967.1">
    <property type="nucleotide sequence ID" value="XM_011328665.1"/>
</dbReference>
<dbReference type="KEGG" id="fgr:FGSG_13102"/>